<keyword evidence="4" id="KW-0325">Glycoprotein</keyword>
<dbReference type="Proteomes" id="UP001187192">
    <property type="component" value="Unassembled WGS sequence"/>
</dbReference>
<evidence type="ECO:0000313" key="6">
    <source>
        <dbReference type="EMBL" id="GMN51643.1"/>
    </source>
</evidence>
<sequence length="475" mass="53084">MSLLLLEQTNKLYEHGKLKLSNDNGDLQSRKAEIGLKVEEPLQSILRRLVRGKLKPSNNNGDLQSRKAEKGLKAEEPLQFILRRLVRGNDRIQLDDTGFSCHSDLHSDVCLASKPVMLDNKASRLFLPFAEAQANRTVRPYARKGDETAMQAVTPVQIYQGTNTNTPRPACDFNHSVPAVIFSSGGFTGNLFHEFNEVVIPLFITCRHFRSRLKFVITDFKPWWAAKYNRILSHLSGYDVINPAENGSVHCFPGAVVGLKYHGNLALNSTDIPGGYSMFEFRHFLRQVYNLKVTNVSKTKKPVLILVSRSKSRKFLNEDEMEEMMGELGFEVIVVMPSRMANLDKFSGLLNLCSVLVGAHGAGLTNAVFLPSGAVVVQVVPLGLDWAANAYYRIPATEMGLKYLEYKVDPDESSLLAAYGSDHPVITDPVSIFSNGYEAARAVYVDEQNLKINLVRFRETMTRAMELLGRSTPLK</sequence>
<evidence type="ECO:0000259" key="5">
    <source>
        <dbReference type="Pfam" id="PF04577"/>
    </source>
</evidence>
<accession>A0AA88ARZ5</accession>
<comment type="caution">
    <text evidence="6">The sequence shown here is derived from an EMBL/GenBank/DDBJ whole genome shotgun (WGS) entry which is preliminary data.</text>
</comment>
<evidence type="ECO:0000313" key="7">
    <source>
        <dbReference type="Proteomes" id="UP001187192"/>
    </source>
</evidence>
<proteinExistence type="predicted"/>
<evidence type="ECO:0000256" key="2">
    <source>
        <dbReference type="ARBA" id="ARBA00022676"/>
    </source>
</evidence>
<dbReference type="InterPro" id="IPR049625">
    <property type="entry name" value="Glyco_transf_61_cat"/>
</dbReference>
<evidence type="ECO:0000256" key="3">
    <source>
        <dbReference type="ARBA" id="ARBA00022679"/>
    </source>
</evidence>
<feature type="domain" description="Glycosyltransferase 61 catalytic" evidence="5">
    <location>
        <begin position="278"/>
        <end position="377"/>
    </location>
</feature>
<dbReference type="EMBL" id="BTGU01000038">
    <property type="protein sequence ID" value="GMN51643.1"/>
    <property type="molecule type" value="Genomic_DNA"/>
</dbReference>
<dbReference type="PANTHER" id="PTHR20961:SF108">
    <property type="entry name" value="GLYCOSYLTRANSFERASE"/>
    <property type="match status" value="1"/>
</dbReference>
<organism evidence="6 7">
    <name type="scientific">Ficus carica</name>
    <name type="common">Common fig</name>
    <dbReference type="NCBI Taxonomy" id="3494"/>
    <lineage>
        <taxon>Eukaryota</taxon>
        <taxon>Viridiplantae</taxon>
        <taxon>Streptophyta</taxon>
        <taxon>Embryophyta</taxon>
        <taxon>Tracheophyta</taxon>
        <taxon>Spermatophyta</taxon>
        <taxon>Magnoliopsida</taxon>
        <taxon>eudicotyledons</taxon>
        <taxon>Gunneridae</taxon>
        <taxon>Pentapetalae</taxon>
        <taxon>rosids</taxon>
        <taxon>fabids</taxon>
        <taxon>Rosales</taxon>
        <taxon>Moraceae</taxon>
        <taxon>Ficeae</taxon>
        <taxon>Ficus</taxon>
    </lineage>
</organism>
<dbReference type="PANTHER" id="PTHR20961">
    <property type="entry name" value="GLYCOSYLTRANSFERASE"/>
    <property type="match status" value="1"/>
</dbReference>
<reference evidence="6" key="1">
    <citation type="submission" date="2023-07" db="EMBL/GenBank/DDBJ databases">
        <title>draft genome sequence of fig (Ficus carica).</title>
        <authorList>
            <person name="Takahashi T."/>
            <person name="Nishimura K."/>
        </authorList>
    </citation>
    <scope>NUCLEOTIDE SEQUENCE</scope>
</reference>
<protein>
    <recommendedName>
        <fullName evidence="5">Glycosyltransferase 61 catalytic domain-containing protein</fullName>
    </recommendedName>
</protein>
<dbReference type="InterPro" id="IPR007657">
    <property type="entry name" value="Glycosyltransferase_61"/>
</dbReference>
<dbReference type="Pfam" id="PF04577">
    <property type="entry name" value="Glyco_transf_61"/>
    <property type="match status" value="1"/>
</dbReference>
<keyword evidence="3" id="KW-0808">Transferase</keyword>
<dbReference type="GO" id="GO:0016763">
    <property type="term" value="F:pentosyltransferase activity"/>
    <property type="evidence" value="ECO:0007669"/>
    <property type="project" value="UniProtKB-ARBA"/>
</dbReference>
<comment type="subcellular location">
    <subcellularLocation>
        <location evidence="1">Golgi apparatus membrane</location>
        <topology evidence="1">Single-pass type II membrane protein</topology>
    </subcellularLocation>
</comment>
<evidence type="ECO:0000256" key="1">
    <source>
        <dbReference type="ARBA" id="ARBA00004323"/>
    </source>
</evidence>
<keyword evidence="2" id="KW-0328">Glycosyltransferase</keyword>
<dbReference type="AlphaFoldDB" id="A0AA88ARZ5"/>
<evidence type="ECO:0000256" key="4">
    <source>
        <dbReference type="ARBA" id="ARBA00023180"/>
    </source>
</evidence>
<name>A0AA88ARZ5_FICCA</name>
<dbReference type="GO" id="GO:0000139">
    <property type="term" value="C:Golgi membrane"/>
    <property type="evidence" value="ECO:0007669"/>
    <property type="project" value="UniProtKB-SubCell"/>
</dbReference>
<gene>
    <name evidence="6" type="ORF">TIFTF001_020802</name>
</gene>
<keyword evidence="7" id="KW-1185">Reference proteome</keyword>